<dbReference type="InterPro" id="IPR049704">
    <property type="entry name" value="Aminotrans_3_PPA_site"/>
</dbReference>
<dbReference type="GO" id="GO:0005829">
    <property type="term" value="C:cytosol"/>
    <property type="evidence" value="ECO:0007669"/>
    <property type="project" value="TreeGrafter"/>
</dbReference>
<dbReference type="Gene3D" id="3.40.640.10">
    <property type="entry name" value="Type I PLP-dependent aspartate aminotransferase-like (Major domain)"/>
    <property type="match status" value="1"/>
</dbReference>
<name>A0A2V1DJ11_9PLEO</name>
<dbReference type="InterPro" id="IPR015422">
    <property type="entry name" value="PyrdxlP-dep_Trfase_small"/>
</dbReference>
<dbReference type="GO" id="GO:0030170">
    <property type="term" value="F:pyridoxal phosphate binding"/>
    <property type="evidence" value="ECO:0007669"/>
    <property type="project" value="InterPro"/>
</dbReference>
<dbReference type="PANTHER" id="PTHR43094">
    <property type="entry name" value="AMINOTRANSFERASE"/>
    <property type="match status" value="1"/>
</dbReference>
<keyword evidence="5" id="KW-0808">Transferase</keyword>
<evidence type="ECO:0000256" key="4">
    <source>
        <dbReference type="SAM" id="MobiDB-lite"/>
    </source>
</evidence>
<dbReference type="AlphaFoldDB" id="A0A2V1DJ11"/>
<keyword evidence="2 3" id="KW-0663">Pyridoxal phosphate</keyword>
<evidence type="ECO:0000313" key="6">
    <source>
        <dbReference type="Proteomes" id="UP000244855"/>
    </source>
</evidence>
<proteinExistence type="inferred from homology"/>
<evidence type="ECO:0000313" key="5">
    <source>
        <dbReference type="EMBL" id="PVH97094.1"/>
    </source>
</evidence>
<reference evidence="5 6" key="1">
    <citation type="journal article" date="2018" name="Sci. Rep.">
        <title>Comparative genomics provides insights into the lifestyle and reveals functional heterogeneity of dark septate endophytic fungi.</title>
        <authorList>
            <person name="Knapp D.G."/>
            <person name="Nemeth J.B."/>
            <person name="Barry K."/>
            <person name="Hainaut M."/>
            <person name="Henrissat B."/>
            <person name="Johnson J."/>
            <person name="Kuo A."/>
            <person name="Lim J.H.P."/>
            <person name="Lipzen A."/>
            <person name="Nolan M."/>
            <person name="Ohm R.A."/>
            <person name="Tamas L."/>
            <person name="Grigoriev I.V."/>
            <person name="Spatafora J.W."/>
            <person name="Nagy L.G."/>
            <person name="Kovacs G.M."/>
        </authorList>
    </citation>
    <scope>NUCLEOTIDE SEQUENCE [LARGE SCALE GENOMIC DNA]</scope>
    <source>
        <strain evidence="5 6">DSE2036</strain>
    </source>
</reference>
<dbReference type="SUPFAM" id="SSF53383">
    <property type="entry name" value="PLP-dependent transferases"/>
    <property type="match status" value="1"/>
</dbReference>
<feature type="region of interest" description="Disordered" evidence="4">
    <location>
        <begin position="1"/>
        <end position="47"/>
    </location>
</feature>
<dbReference type="GO" id="GO:0008483">
    <property type="term" value="F:transaminase activity"/>
    <property type="evidence" value="ECO:0007669"/>
    <property type="project" value="InterPro"/>
</dbReference>
<evidence type="ECO:0000256" key="2">
    <source>
        <dbReference type="ARBA" id="ARBA00022898"/>
    </source>
</evidence>
<feature type="compositionally biased region" description="Polar residues" evidence="4">
    <location>
        <begin position="27"/>
        <end position="40"/>
    </location>
</feature>
<protein>
    <submittedName>
        <fullName evidence="5">PLP-dependent transferase</fullName>
    </submittedName>
</protein>
<dbReference type="PROSITE" id="PS00600">
    <property type="entry name" value="AA_TRANSFER_CLASS_3"/>
    <property type="match status" value="1"/>
</dbReference>
<accession>A0A2V1DJ11</accession>
<dbReference type="InterPro" id="IPR015421">
    <property type="entry name" value="PyrdxlP-dep_Trfase_major"/>
</dbReference>
<dbReference type="EMBL" id="KZ805446">
    <property type="protein sequence ID" value="PVH97094.1"/>
    <property type="molecule type" value="Genomic_DNA"/>
</dbReference>
<sequence>MPKRASGTPRAPRASQAAPSPTPVALLSSTSRQFPSTNPPSGHGVTESYRAVFPRNFNKEPLLTVGSAGHYMLTPDGRQIYDASGGAAVSCLGPGPNERIIRAMYEQMLQGVYINPSTMEYPVIKSCAERLLATTNGEMVSVRFYSSGTDGCEAAEKLALQYWKEKGQDRDRFLGRLQSYHGTSFGTLAIGSHKPRRDIFEANMMIVKHALPCDSYRGQRHGETDTQYVARLMEDMEARITEAGREKVAAVWIEPVVGAALGCMPPVRGYLKAVRDLCDKYKILLIFDEIMCGMGRTGKMYAWQHENVVPDILIAGKGMSAGFSPMSAMFISKRSGIYETLKNGSGIFNHGHTFENFSLSCAAALELLNIIDDEKLLTNITKMGELLKQRLKDELGDLPNVGDIRGCGLFLGVEFVKNKSTKESFPISDHISEEICQLAIETYDIQFYPCGGSNGKDGHSLIIAPAYNIDESHVDLIVGRLKDVITDYFSTRRNPEVESSQPLIA</sequence>
<evidence type="ECO:0000256" key="1">
    <source>
        <dbReference type="ARBA" id="ARBA00008954"/>
    </source>
</evidence>
<keyword evidence="6" id="KW-1185">Reference proteome</keyword>
<organism evidence="5 6">
    <name type="scientific">Periconia macrospinosa</name>
    <dbReference type="NCBI Taxonomy" id="97972"/>
    <lineage>
        <taxon>Eukaryota</taxon>
        <taxon>Fungi</taxon>
        <taxon>Dikarya</taxon>
        <taxon>Ascomycota</taxon>
        <taxon>Pezizomycotina</taxon>
        <taxon>Dothideomycetes</taxon>
        <taxon>Pleosporomycetidae</taxon>
        <taxon>Pleosporales</taxon>
        <taxon>Massarineae</taxon>
        <taxon>Periconiaceae</taxon>
        <taxon>Periconia</taxon>
    </lineage>
</organism>
<dbReference type="InterPro" id="IPR005814">
    <property type="entry name" value="Aminotrans_3"/>
</dbReference>
<dbReference type="PANTHER" id="PTHR43094:SF1">
    <property type="entry name" value="AMINOTRANSFERASE CLASS-III"/>
    <property type="match status" value="1"/>
</dbReference>
<dbReference type="OrthoDB" id="5419315at2759"/>
<dbReference type="STRING" id="97972.A0A2V1DJ11"/>
<dbReference type="CDD" id="cd00610">
    <property type="entry name" value="OAT_like"/>
    <property type="match status" value="1"/>
</dbReference>
<evidence type="ECO:0000256" key="3">
    <source>
        <dbReference type="RuleBase" id="RU003560"/>
    </source>
</evidence>
<comment type="similarity">
    <text evidence="1 3">Belongs to the class-III pyridoxal-phosphate-dependent aminotransferase family.</text>
</comment>
<dbReference type="PIRSF" id="PIRSF000521">
    <property type="entry name" value="Transaminase_4ab_Lys_Orn"/>
    <property type="match status" value="1"/>
</dbReference>
<dbReference type="Pfam" id="PF00202">
    <property type="entry name" value="Aminotran_3"/>
    <property type="match status" value="1"/>
</dbReference>
<dbReference type="InterPro" id="IPR015424">
    <property type="entry name" value="PyrdxlP-dep_Trfase"/>
</dbReference>
<feature type="compositionally biased region" description="Low complexity" evidence="4">
    <location>
        <begin position="8"/>
        <end position="19"/>
    </location>
</feature>
<gene>
    <name evidence="5" type="ORF">DM02DRAFT_93582</name>
</gene>
<dbReference type="Proteomes" id="UP000244855">
    <property type="component" value="Unassembled WGS sequence"/>
</dbReference>
<dbReference type="Gene3D" id="3.90.1150.10">
    <property type="entry name" value="Aspartate Aminotransferase, domain 1"/>
    <property type="match status" value="1"/>
</dbReference>